<dbReference type="GO" id="GO:0016787">
    <property type="term" value="F:hydrolase activity"/>
    <property type="evidence" value="ECO:0007669"/>
    <property type="project" value="UniProtKB-KW"/>
</dbReference>
<organism evidence="4 5">
    <name type="scientific">Corynebacterium hindlerae</name>
    <dbReference type="NCBI Taxonomy" id="699041"/>
    <lineage>
        <taxon>Bacteria</taxon>
        <taxon>Bacillati</taxon>
        <taxon>Actinomycetota</taxon>
        <taxon>Actinomycetes</taxon>
        <taxon>Mycobacteriales</taxon>
        <taxon>Corynebacteriaceae</taxon>
        <taxon>Corynebacterium</taxon>
    </lineage>
</organism>
<accession>A0A7G5FDE9</accession>
<dbReference type="EMBL" id="CP059833">
    <property type="protein sequence ID" value="QMV84640.1"/>
    <property type="molecule type" value="Genomic_DNA"/>
</dbReference>
<dbReference type="Gene3D" id="2.40.260.10">
    <property type="entry name" value="Sortase"/>
    <property type="match status" value="1"/>
</dbReference>
<reference evidence="4 5" key="1">
    <citation type="submission" date="2020-07" db="EMBL/GenBank/DDBJ databases">
        <title>non toxigenic Corynebacterium sp. nov from a clinical source.</title>
        <authorList>
            <person name="Bernier A.-M."/>
            <person name="Bernard K."/>
        </authorList>
    </citation>
    <scope>NUCLEOTIDE SEQUENCE [LARGE SCALE GENOMIC DNA]</scope>
    <source>
        <strain evidence="5">NML 93-0612</strain>
    </source>
</reference>
<sequence length="306" mass="35124">MIARRRTVSGQRASKSKQRKRRSWLWIVLGALLLLYPIVATLWNDHLLQQQAREYSTNVERIEPREEIQRLRREAEEYNAWLETEGHHAMPPEDSSPGFDRYMATLNPPETQGTLGRISIESINVDLPIAHTSRPAVLYHGAGHMFGSDLPIGGLGNNVVITAHTGMVNASMFDQLPTLKNGAIVKVEVLDETLYYQVTGRKIVKPDDWRDITYEPNRDKLTLVTCTPYGINSDRLLVEADRVDPSSLDAGAKWKLPLSWWMILDLLILLIVFLILLIGERRRRKRKQARGMDRDLSRKTNRYQHP</sequence>
<feature type="active site" description="Acyl-thioester intermediate" evidence="2">
    <location>
        <position position="226"/>
    </location>
</feature>
<dbReference type="InterPro" id="IPR042002">
    <property type="entry name" value="Sortase_C"/>
</dbReference>
<evidence type="ECO:0000256" key="2">
    <source>
        <dbReference type="PIRSR" id="PIRSR605754-1"/>
    </source>
</evidence>
<keyword evidence="5" id="KW-1185">Reference proteome</keyword>
<dbReference type="Pfam" id="PF04203">
    <property type="entry name" value="Sortase"/>
    <property type="match status" value="1"/>
</dbReference>
<dbReference type="Proteomes" id="UP000515570">
    <property type="component" value="Chromosome"/>
</dbReference>
<keyword evidence="3" id="KW-0812">Transmembrane</keyword>
<dbReference type="SUPFAM" id="SSF63817">
    <property type="entry name" value="Sortase"/>
    <property type="match status" value="1"/>
</dbReference>
<evidence type="ECO:0000313" key="5">
    <source>
        <dbReference type="Proteomes" id="UP000515570"/>
    </source>
</evidence>
<dbReference type="NCBIfam" id="TIGR01076">
    <property type="entry name" value="sortase_fam"/>
    <property type="match status" value="1"/>
</dbReference>
<dbReference type="CDD" id="cd05827">
    <property type="entry name" value="Sortase_C"/>
    <property type="match status" value="1"/>
</dbReference>
<name>A0A7G5FDE9_9CORY</name>
<protein>
    <submittedName>
        <fullName evidence="4">Class C sortase</fullName>
    </submittedName>
</protein>
<dbReference type="InterPro" id="IPR005754">
    <property type="entry name" value="Sortase"/>
</dbReference>
<keyword evidence="3" id="KW-0472">Membrane</keyword>
<dbReference type="AlphaFoldDB" id="A0A7G5FDE9"/>
<evidence type="ECO:0000256" key="1">
    <source>
        <dbReference type="ARBA" id="ARBA00022801"/>
    </source>
</evidence>
<evidence type="ECO:0000313" key="4">
    <source>
        <dbReference type="EMBL" id="QMV84640.1"/>
    </source>
</evidence>
<dbReference type="RefSeq" id="WP_182385448.1">
    <property type="nucleotide sequence ID" value="NZ_CP059833.1"/>
</dbReference>
<dbReference type="NCBIfam" id="NF033745">
    <property type="entry name" value="class_C_sortase"/>
    <property type="match status" value="1"/>
</dbReference>
<keyword evidence="1" id="KW-0378">Hydrolase</keyword>
<gene>
    <name evidence="4" type="ORF">HW450_09785</name>
</gene>
<keyword evidence="3" id="KW-1133">Transmembrane helix</keyword>
<dbReference type="InterPro" id="IPR023365">
    <property type="entry name" value="Sortase_dom-sf"/>
</dbReference>
<evidence type="ECO:0000256" key="3">
    <source>
        <dbReference type="SAM" id="Phobius"/>
    </source>
</evidence>
<feature type="active site" description="Proton donor/acceptor" evidence="2">
    <location>
        <position position="164"/>
    </location>
</feature>
<feature type="transmembrane region" description="Helical" evidence="3">
    <location>
        <begin position="258"/>
        <end position="278"/>
    </location>
</feature>
<proteinExistence type="predicted"/>